<feature type="region of interest" description="Disordered" evidence="1">
    <location>
        <begin position="26"/>
        <end position="100"/>
    </location>
</feature>
<accession>A0AAU8J4I4</accession>
<evidence type="ECO:0000256" key="1">
    <source>
        <dbReference type="SAM" id="MobiDB-lite"/>
    </source>
</evidence>
<protein>
    <recommendedName>
        <fullName evidence="3">Secreted protein</fullName>
    </recommendedName>
</protein>
<dbReference type="RefSeq" id="WP_353947149.1">
    <property type="nucleotide sequence ID" value="NZ_CP159534.1"/>
</dbReference>
<dbReference type="AlphaFoldDB" id="A0AAU8J4I4"/>
<name>A0AAU8J4I4_9ACTN</name>
<proteinExistence type="predicted"/>
<evidence type="ECO:0000313" key="2">
    <source>
        <dbReference type="EMBL" id="XCJ75722.1"/>
    </source>
</evidence>
<gene>
    <name evidence="2" type="ORF">ABII15_21965</name>
</gene>
<organism evidence="2">
    <name type="scientific">Streptomyces tabacisoli</name>
    <dbReference type="NCBI Taxonomy" id="3156398"/>
    <lineage>
        <taxon>Bacteria</taxon>
        <taxon>Bacillati</taxon>
        <taxon>Actinomycetota</taxon>
        <taxon>Actinomycetes</taxon>
        <taxon>Kitasatosporales</taxon>
        <taxon>Streptomycetaceae</taxon>
        <taxon>Streptomyces</taxon>
    </lineage>
</organism>
<feature type="compositionally biased region" description="Low complexity" evidence="1">
    <location>
        <begin position="51"/>
        <end position="92"/>
    </location>
</feature>
<dbReference type="KEGG" id="stac:ABII15_21965"/>
<evidence type="ECO:0008006" key="3">
    <source>
        <dbReference type="Google" id="ProtNLM"/>
    </source>
</evidence>
<sequence length="186" mass="19557">MTRGRRILKLTAVAAVVVFALTGFSRGHGRHHSSHGSGGGCSSSSQDHDSSSSSTSSGSSSGSLGKSDDSTYGSSSGSSYNSTSGTSGSSSTRRSDLRDGRARLVNCATEKRSYATVEVSNGNRSTGEFRVSVDFYDAQEQLLTFDSRDVEVPGNGKKTVAVPVSSRYLKDIDHCKVDPEATLTRN</sequence>
<dbReference type="EMBL" id="CP159534">
    <property type="protein sequence ID" value="XCJ75722.1"/>
    <property type="molecule type" value="Genomic_DNA"/>
</dbReference>
<reference evidence="2" key="1">
    <citation type="submission" date="2024-06" db="EMBL/GenBank/DDBJ databases">
        <title>Streptomyces sp. strain HUAS MG91 genome sequences.</title>
        <authorList>
            <person name="Mo P."/>
        </authorList>
    </citation>
    <scope>NUCLEOTIDE SEQUENCE</scope>
    <source>
        <strain evidence="2">HUAS MG91</strain>
    </source>
</reference>